<reference evidence="7 8" key="1">
    <citation type="submission" date="2019-02" db="EMBL/GenBank/DDBJ databases">
        <title>Deep-cultivation of Planctomycetes and their phenomic and genomic characterization uncovers novel biology.</title>
        <authorList>
            <person name="Wiegand S."/>
            <person name="Jogler M."/>
            <person name="Boedeker C."/>
            <person name="Pinto D."/>
            <person name="Vollmers J."/>
            <person name="Rivas-Marin E."/>
            <person name="Kohn T."/>
            <person name="Peeters S.H."/>
            <person name="Heuer A."/>
            <person name="Rast P."/>
            <person name="Oberbeckmann S."/>
            <person name="Bunk B."/>
            <person name="Jeske O."/>
            <person name="Meyerdierks A."/>
            <person name="Storesund J.E."/>
            <person name="Kallscheuer N."/>
            <person name="Luecker S."/>
            <person name="Lage O.M."/>
            <person name="Pohl T."/>
            <person name="Merkel B.J."/>
            <person name="Hornburger P."/>
            <person name="Mueller R.-W."/>
            <person name="Bruemmer F."/>
            <person name="Labrenz M."/>
            <person name="Spormann A.M."/>
            <person name="Op den Camp H."/>
            <person name="Overmann J."/>
            <person name="Amann R."/>
            <person name="Jetten M.S.M."/>
            <person name="Mascher T."/>
            <person name="Medema M.H."/>
            <person name="Devos D.P."/>
            <person name="Kaster A.-K."/>
            <person name="Ovreas L."/>
            <person name="Rohde M."/>
            <person name="Galperin M.Y."/>
            <person name="Jogler C."/>
        </authorList>
    </citation>
    <scope>NUCLEOTIDE SEQUENCE [LARGE SCALE GENOMIC DNA]</scope>
    <source>
        <strain evidence="7 8">CA12</strain>
    </source>
</reference>
<dbReference type="GO" id="GO:0003676">
    <property type="term" value="F:nucleic acid binding"/>
    <property type="evidence" value="ECO:0007669"/>
    <property type="project" value="InterPro"/>
</dbReference>
<evidence type="ECO:0000256" key="1">
    <source>
        <dbReference type="ARBA" id="ARBA00022490"/>
    </source>
</evidence>
<dbReference type="GO" id="GO:0052914">
    <property type="term" value="F:16S rRNA (guanine(1207)-N(2))-methyltransferase activity"/>
    <property type="evidence" value="ECO:0007669"/>
    <property type="project" value="UniProtKB-EC"/>
</dbReference>
<protein>
    <submittedName>
        <fullName evidence="7">Ribosomal RNA small subunit methyltransferase C</fullName>
        <ecNumber evidence="7">2.1.1.172</ecNumber>
    </submittedName>
</protein>
<dbReference type="Pfam" id="PF05175">
    <property type="entry name" value="MTS"/>
    <property type="match status" value="1"/>
</dbReference>
<dbReference type="InterPro" id="IPR029063">
    <property type="entry name" value="SAM-dependent_MTases_sf"/>
</dbReference>
<dbReference type="SUPFAM" id="SSF53335">
    <property type="entry name" value="S-adenosyl-L-methionine-dependent methyltransferases"/>
    <property type="match status" value="2"/>
</dbReference>
<dbReference type="Proteomes" id="UP000318741">
    <property type="component" value="Chromosome"/>
</dbReference>
<gene>
    <name evidence="7" type="primary">rsmC</name>
    <name evidence="7" type="ORF">CA12_40370</name>
</gene>
<dbReference type="EMBL" id="CP036265">
    <property type="protein sequence ID" value="QDT17900.1"/>
    <property type="molecule type" value="Genomic_DNA"/>
</dbReference>
<proteinExistence type="predicted"/>
<dbReference type="CDD" id="cd02440">
    <property type="entry name" value="AdoMet_MTases"/>
    <property type="match status" value="1"/>
</dbReference>
<evidence type="ECO:0000256" key="4">
    <source>
        <dbReference type="ARBA" id="ARBA00022679"/>
    </source>
</evidence>
<keyword evidence="8" id="KW-1185">Reference proteome</keyword>
<evidence type="ECO:0000256" key="5">
    <source>
        <dbReference type="ARBA" id="ARBA00022691"/>
    </source>
</evidence>
<dbReference type="PANTHER" id="PTHR47816:SF4">
    <property type="entry name" value="RIBOSOMAL RNA SMALL SUBUNIT METHYLTRANSFERASE C"/>
    <property type="match status" value="1"/>
</dbReference>
<keyword evidence="2" id="KW-0698">rRNA processing</keyword>
<dbReference type="Gene3D" id="3.40.50.150">
    <property type="entry name" value="Vaccinia Virus protein VP39"/>
    <property type="match status" value="2"/>
</dbReference>
<dbReference type="InterPro" id="IPR046977">
    <property type="entry name" value="RsmC/RlmG"/>
</dbReference>
<dbReference type="KEGG" id="acaf:CA12_40370"/>
<feature type="domain" description="Methyltransferase small" evidence="6">
    <location>
        <begin position="203"/>
        <end position="365"/>
    </location>
</feature>
<keyword evidence="5" id="KW-0949">S-adenosyl-L-methionine</keyword>
<dbReference type="InterPro" id="IPR002052">
    <property type="entry name" value="DNA_methylase_N6_adenine_CS"/>
</dbReference>
<dbReference type="EC" id="2.1.1.172" evidence="7"/>
<name>A0A517PEV0_9PLAN</name>
<dbReference type="OrthoDB" id="9764961at2"/>
<keyword evidence="3 7" id="KW-0489">Methyltransferase</keyword>
<dbReference type="PRINTS" id="PR00507">
    <property type="entry name" value="N12N6MTFRASE"/>
</dbReference>
<accession>A0A517PEV0</accession>
<evidence type="ECO:0000256" key="3">
    <source>
        <dbReference type="ARBA" id="ARBA00022603"/>
    </source>
</evidence>
<keyword evidence="1" id="KW-0963">Cytoplasm</keyword>
<dbReference type="RefSeq" id="WP_145360893.1">
    <property type="nucleotide sequence ID" value="NZ_CP036265.1"/>
</dbReference>
<evidence type="ECO:0000256" key="2">
    <source>
        <dbReference type="ARBA" id="ARBA00022552"/>
    </source>
</evidence>
<sequence>MRAPDSEQLLIENLPDEPVGTALCTTRARGQLAGLIAARWPDSRVVCHTLDAYHAQETVAVQGSYGGRLETVCIPDFPLSPADSRNGESTGVVDSAGEGFDLAALPTTAGGESELTRELLREAHNRLRIGGRLLISVDNVSDSWTHDRMRELFPKVTVVTDENPTGGKPRGVVYGGTKDAPLRKQKEYDCEFAFRDRGTLLKAVSRPGVFSHRRIDPGGRSLIEAMAPADGDRVLDLGCGSGVVSLAAAARGEGITVHGVDSNPRAVECTLRGAALNDLSDRVTASLTADALPPAELRGTFDLAVGNPPYFSHQRIAGLFLAAADAALKPGGVVLMVTKQPSWFLESMGERFADVSSEEVRRYHVVRGRKR</sequence>
<evidence type="ECO:0000313" key="8">
    <source>
        <dbReference type="Proteomes" id="UP000318741"/>
    </source>
</evidence>
<organism evidence="7 8">
    <name type="scientific">Alienimonas californiensis</name>
    <dbReference type="NCBI Taxonomy" id="2527989"/>
    <lineage>
        <taxon>Bacteria</taxon>
        <taxon>Pseudomonadati</taxon>
        <taxon>Planctomycetota</taxon>
        <taxon>Planctomycetia</taxon>
        <taxon>Planctomycetales</taxon>
        <taxon>Planctomycetaceae</taxon>
        <taxon>Alienimonas</taxon>
    </lineage>
</organism>
<dbReference type="AlphaFoldDB" id="A0A517PEV0"/>
<dbReference type="PANTHER" id="PTHR47816">
    <property type="entry name" value="RIBOSOMAL RNA SMALL SUBUNIT METHYLTRANSFERASE C"/>
    <property type="match status" value="1"/>
</dbReference>
<evidence type="ECO:0000313" key="7">
    <source>
        <dbReference type="EMBL" id="QDT17900.1"/>
    </source>
</evidence>
<evidence type="ECO:0000259" key="6">
    <source>
        <dbReference type="Pfam" id="PF05175"/>
    </source>
</evidence>
<dbReference type="InterPro" id="IPR007848">
    <property type="entry name" value="Small_mtfrase_dom"/>
</dbReference>
<dbReference type="PROSITE" id="PS00092">
    <property type="entry name" value="N6_MTASE"/>
    <property type="match status" value="1"/>
</dbReference>
<keyword evidence="4 7" id="KW-0808">Transferase</keyword>